<feature type="domain" description="Thioesterase" evidence="2">
    <location>
        <begin position="68"/>
        <end position="141"/>
    </location>
</feature>
<evidence type="ECO:0000313" key="3">
    <source>
        <dbReference type="EMBL" id="CCC93923.1"/>
    </source>
</evidence>
<dbReference type="PANTHER" id="PTHR21660">
    <property type="entry name" value="THIOESTERASE SUPERFAMILY MEMBER-RELATED"/>
    <property type="match status" value="1"/>
</dbReference>
<dbReference type="PANTHER" id="PTHR21660:SF56">
    <property type="entry name" value="THIOESTERASE DOMAIN-CONTAINING PROTEIN"/>
    <property type="match status" value="1"/>
</dbReference>
<proteinExistence type="inferred from homology"/>
<dbReference type="AlphaFoldDB" id="G0UX06"/>
<accession>G0UX06</accession>
<reference evidence="3" key="1">
    <citation type="journal article" date="2012" name="Proc. Natl. Acad. Sci. U.S.A.">
        <title>Antigenic diversity is generated by distinct evolutionary mechanisms in African trypanosome species.</title>
        <authorList>
            <person name="Jackson A.P."/>
            <person name="Berry A."/>
            <person name="Aslett M."/>
            <person name="Allison H.C."/>
            <person name="Burton P."/>
            <person name="Vavrova-Anderson J."/>
            <person name="Brown R."/>
            <person name="Browne H."/>
            <person name="Corton N."/>
            <person name="Hauser H."/>
            <person name="Gamble J."/>
            <person name="Gilderthorp R."/>
            <person name="Marcello L."/>
            <person name="McQuillan J."/>
            <person name="Otto T.D."/>
            <person name="Quail M.A."/>
            <person name="Sanders M.J."/>
            <person name="van Tonder A."/>
            <person name="Ginger M.L."/>
            <person name="Field M.C."/>
            <person name="Barry J.D."/>
            <person name="Hertz-Fowler C."/>
            <person name="Berriman M."/>
        </authorList>
    </citation>
    <scope>NUCLEOTIDE SEQUENCE</scope>
    <source>
        <strain evidence="3">IL3000</strain>
    </source>
</reference>
<dbReference type="GO" id="GO:0047617">
    <property type="term" value="F:fatty acyl-CoA hydrolase activity"/>
    <property type="evidence" value="ECO:0007669"/>
    <property type="project" value="InterPro"/>
</dbReference>
<protein>
    <recommendedName>
        <fullName evidence="2">Thioesterase domain-containing protein</fullName>
    </recommendedName>
</protein>
<evidence type="ECO:0000256" key="1">
    <source>
        <dbReference type="ARBA" id="ARBA00008324"/>
    </source>
</evidence>
<dbReference type="EMBL" id="HE575323">
    <property type="protein sequence ID" value="CCC93923.1"/>
    <property type="molecule type" value="Genomic_DNA"/>
</dbReference>
<dbReference type="Gene3D" id="3.10.129.10">
    <property type="entry name" value="Hotdog Thioesterase"/>
    <property type="match status" value="1"/>
</dbReference>
<gene>
    <name evidence="3" type="ORF">TCIL3000_10_6960</name>
</gene>
<name>G0UX06_TRYCI</name>
<sequence length="156" mass="16753">MRRGLLRLAPVSVSQVQKAAAKAVTGMEGFCSNVMRTVDFQPTNVSARDNGAMGFPWKANRGALNGFNSAHGGALAILADAFTRIHMNAANPGAEVSSVSFEISYLNAVQEGEECTCVTRLVSDSKTGLHHMEYSFEDKKGKKVFSRGIHVLSCSQ</sequence>
<comment type="similarity">
    <text evidence="1">Belongs to the thioesterase PaaI family.</text>
</comment>
<dbReference type="InterPro" id="IPR039298">
    <property type="entry name" value="ACOT13"/>
</dbReference>
<dbReference type="InterPro" id="IPR006683">
    <property type="entry name" value="Thioestr_dom"/>
</dbReference>
<evidence type="ECO:0000259" key="2">
    <source>
        <dbReference type="Pfam" id="PF03061"/>
    </source>
</evidence>
<organism evidence="3">
    <name type="scientific">Trypanosoma congolense (strain IL3000)</name>
    <dbReference type="NCBI Taxonomy" id="1068625"/>
    <lineage>
        <taxon>Eukaryota</taxon>
        <taxon>Discoba</taxon>
        <taxon>Euglenozoa</taxon>
        <taxon>Kinetoplastea</taxon>
        <taxon>Metakinetoplastina</taxon>
        <taxon>Trypanosomatida</taxon>
        <taxon>Trypanosomatidae</taxon>
        <taxon>Trypanosoma</taxon>
        <taxon>Nannomonas</taxon>
    </lineage>
</organism>
<dbReference type="VEuPathDB" id="TriTrypDB:TcIL3000_10_6960"/>
<dbReference type="SUPFAM" id="SSF54637">
    <property type="entry name" value="Thioesterase/thiol ester dehydrase-isomerase"/>
    <property type="match status" value="1"/>
</dbReference>
<dbReference type="Pfam" id="PF03061">
    <property type="entry name" value="4HBT"/>
    <property type="match status" value="1"/>
</dbReference>
<dbReference type="InterPro" id="IPR029069">
    <property type="entry name" value="HotDog_dom_sf"/>
</dbReference>